<dbReference type="Proteomes" id="UP001518976">
    <property type="component" value="Unassembled WGS sequence"/>
</dbReference>
<reference evidence="1 2" key="1">
    <citation type="submission" date="2021-02" db="EMBL/GenBank/DDBJ databases">
        <title>Streptomyces spirodelae sp. nov., isolated from duckweed.</title>
        <authorList>
            <person name="Saimee Y."/>
            <person name="Duangmal K."/>
        </authorList>
    </citation>
    <scope>NUCLEOTIDE SEQUENCE [LARGE SCALE GENOMIC DNA]</scope>
    <source>
        <strain evidence="1 2">DW4-2</strain>
    </source>
</reference>
<dbReference type="EMBL" id="JAFFZN010000004">
    <property type="protein sequence ID" value="MBO8185314.1"/>
    <property type="molecule type" value="Genomic_DNA"/>
</dbReference>
<evidence type="ECO:0000313" key="1">
    <source>
        <dbReference type="EMBL" id="MBO8185314.1"/>
    </source>
</evidence>
<accession>A0ABS3WQB6</accession>
<evidence type="ECO:0000313" key="2">
    <source>
        <dbReference type="Proteomes" id="UP001518976"/>
    </source>
</evidence>
<comment type="caution">
    <text evidence="1">The sequence shown here is derived from an EMBL/GenBank/DDBJ whole genome shotgun (WGS) entry which is preliminary data.</text>
</comment>
<sequence length="70" mass="7842">MNEVLPQLDELLFPSIDGVTVQSVEVTDRSRPDRGLCDFQPGGLPGIRMLVTSNTRLLPAPLRSAYEFRR</sequence>
<proteinExistence type="predicted"/>
<organism evidence="1 2">
    <name type="scientific">Streptomyces spirodelae</name>
    <dbReference type="NCBI Taxonomy" id="2812904"/>
    <lineage>
        <taxon>Bacteria</taxon>
        <taxon>Bacillati</taxon>
        <taxon>Actinomycetota</taxon>
        <taxon>Actinomycetes</taxon>
        <taxon>Kitasatosporales</taxon>
        <taxon>Streptomycetaceae</taxon>
        <taxon>Streptomyces</taxon>
    </lineage>
</organism>
<dbReference type="RefSeq" id="WP_209264110.1">
    <property type="nucleotide sequence ID" value="NZ_JAFFZN010000004.1"/>
</dbReference>
<keyword evidence="2" id="KW-1185">Reference proteome</keyword>
<protein>
    <submittedName>
        <fullName evidence="1">Uncharacterized protein</fullName>
    </submittedName>
</protein>
<name>A0ABS3WQB6_9ACTN</name>
<gene>
    <name evidence="1" type="ORF">JW592_07540</name>
</gene>